<evidence type="ECO:0000256" key="3">
    <source>
        <dbReference type="ARBA" id="ARBA00022857"/>
    </source>
</evidence>
<evidence type="ECO:0000313" key="10">
    <source>
        <dbReference type="Proteomes" id="UP000248410"/>
    </source>
</evidence>
<keyword evidence="3" id="KW-0521">NADP</keyword>
<dbReference type="InterPro" id="IPR011032">
    <property type="entry name" value="GroES-like_sf"/>
</dbReference>
<dbReference type="SUPFAM" id="SSF51735">
    <property type="entry name" value="NAD(P)-binding Rossmann-fold domains"/>
    <property type="match status" value="1"/>
</dbReference>
<keyword evidence="4" id="KW-0560">Oxidoreductase</keyword>
<keyword evidence="2 6" id="KW-0862">Zinc</keyword>
<reference evidence="9 10" key="1">
    <citation type="submission" date="2018-05" db="EMBL/GenBank/DDBJ databases">
        <title>Complete Genome Sequences of Extremely Thermoacidophilic, Metal-Mobilizing Type-Strain Members of the Archaeal Family Sulfolobaceae: Acidianus brierleyi DSM-1651T, Acidianus sulfidivorans DSM-18786T, Metallosphaera hakonensis DSM-7519T, and Metallosphaera prunae DSM-10039T.</title>
        <authorList>
            <person name="Counts J.A."/>
            <person name="Kelly R.M."/>
        </authorList>
    </citation>
    <scope>NUCLEOTIDE SEQUENCE [LARGE SCALE GENOMIC DNA]</scope>
    <source>
        <strain evidence="9 10">JP7</strain>
    </source>
</reference>
<keyword evidence="10" id="KW-1185">Reference proteome</keyword>
<feature type="domain" description="Alcohol dehydrogenase-like C-terminal" evidence="7">
    <location>
        <begin position="170"/>
        <end position="294"/>
    </location>
</feature>
<dbReference type="GO" id="GO:0008270">
    <property type="term" value="F:zinc ion binding"/>
    <property type="evidence" value="ECO:0007669"/>
    <property type="project" value="InterPro"/>
</dbReference>
<dbReference type="InterPro" id="IPR002328">
    <property type="entry name" value="ADH_Zn_CS"/>
</dbReference>
<evidence type="ECO:0000256" key="4">
    <source>
        <dbReference type="ARBA" id="ARBA00023002"/>
    </source>
</evidence>
<feature type="domain" description="Alcohol dehydrogenase-like N-terminal" evidence="8">
    <location>
        <begin position="25"/>
        <end position="132"/>
    </location>
</feature>
<evidence type="ECO:0000256" key="2">
    <source>
        <dbReference type="ARBA" id="ARBA00022833"/>
    </source>
</evidence>
<comment type="cofactor">
    <cofactor evidence="6">
        <name>Zn(2+)</name>
        <dbReference type="ChEBI" id="CHEBI:29105"/>
    </cofactor>
</comment>
<dbReference type="KEGG" id="asul:DFR86_02930"/>
<evidence type="ECO:0000313" key="9">
    <source>
        <dbReference type="EMBL" id="AWR98206.1"/>
    </source>
</evidence>
<keyword evidence="1 6" id="KW-0479">Metal-binding</keyword>
<dbReference type="EMBL" id="CP029288">
    <property type="protein sequence ID" value="AWR98206.1"/>
    <property type="molecule type" value="Genomic_DNA"/>
</dbReference>
<evidence type="ECO:0000259" key="8">
    <source>
        <dbReference type="Pfam" id="PF08240"/>
    </source>
</evidence>
<dbReference type="PANTHER" id="PTHR43401">
    <property type="entry name" value="L-THREONINE 3-DEHYDROGENASE"/>
    <property type="match status" value="1"/>
</dbReference>
<dbReference type="Gene3D" id="3.90.180.10">
    <property type="entry name" value="Medium-chain alcohol dehydrogenases, catalytic domain"/>
    <property type="match status" value="1"/>
</dbReference>
<evidence type="ECO:0000256" key="1">
    <source>
        <dbReference type="ARBA" id="ARBA00022723"/>
    </source>
</evidence>
<name>A0A2U9IQE6_9CREN</name>
<evidence type="ECO:0000256" key="5">
    <source>
        <dbReference type="ARBA" id="ARBA00023277"/>
    </source>
</evidence>
<dbReference type="Gene3D" id="3.40.50.720">
    <property type="entry name" value="NAD(P)-binding Rossmann-like Domain"/>
    <property type="match status" value="1"/>
</dbReference>
<organism evidence="9 10">
    <name type="scientific">Acidianus sulfidivorans JP7</name>
    <dbReference type="NCBI Taxonomy" id="619593"/>
    <lineage>
        <taxon>Archaea</taxon>
        <taxon>Thermoproteota</taxon>
        <taxon>Thermoprotei</taxon>
        <taxon>Sulfolobales</taxon>
        <taxon>Sulfolobaceae</taxon>
        <taxon>Acidianus</taxon>
    </lineage>
</organism>
<dbReference type="GO" id="GO:0030554">
    <property type="term" value="F:adenyl nucleotide binding"/>
    <property type="evidence" value="ECO:0007669"/>
    <property type="project" value="UniProtKB-ARBA"/>
</dbReference>
<dbReference type="GO" id="GO:0016491">
    <property type="term" value="F:oxidoreductase activity"/>
    <property type="evidence" value="ECO:0007669"/>
    <property type="project" value="UniProtKB-KW"/>
</dbReference>
<dbReference type="Pfam" id="PF00107">
    <property type="entry name" value="ADH_zinc_N"/>
    <property type="match status" value="1"/>
</dbReference>
<dbReference type="GO" id="GO:0051262">
    <property type="term" value="P:protein tetramerization"/>
    <property type="evidence" value="ECO:0007669"/>
    <property type="project" value="UniProtKB-ARBA"/>
</dbReference>
<dbReference type="AlphaFoldDB" id="A0A2U9IQE6"/>
<dbReference type="PANTHER" id="PTHR43401:SF4">
    <property type="entry name" value="D-ARABINOSE 1-DEHYDROGENASE (NADP(+))"/>
    <property type="match status" value="1"/>
</dbReference>
<evidence type="ECO:0000256" key="6">
    <source>
        <dbReference type="RuleBase" id="RU361277"/>
    </source>
</evidence>
<dbReference type="Pfam" id="PF08240">
    <property type="entry name" value="ADH_N"/>
    <property type="match status" value="1"/>
</dbReference>
<dbReference type="PROSITE" id="PS00059">
    <property type="entry name" value="ADH_ZINC"/>
    <property type="match status" value="1"/>
</dbReference>
<dbReference type="InterPro" id="IPR036291">
    <property type="entry name" value="NAD(P)-bd_dom_sf"/>
</dbReference>
<dbReference type="SUPFAM" id="SSF50129">
    <property type="entry name" value="GroES-like"/>
    <property type="match status" value="1"/>
</dbReference>
<evidence type="ECO:0000259" key="7">
    <source>
        <dbReference type="Pfam" id="PF00107"/>
    </source>
</evidence>
<dbReference type="GO" id="GO:0043168">
    <property type="term" value="F:anion binding"/>
    <property type="evidence" value="ECO:0007669"/>
    <property type="project" value="UniProtKB-ARBA"/>
</dbReference>
<accession>A0A2U9IQE6</accession>
<dbReference type="InterPro" id="IPR050129">
    <property type="entry name" value="Zn_alcohol_dh"/>
</dbReference>
<protein>
    <submittedName>
        <fullName evidence="9">Alcohol dehydrogenase</fullName>
    </submittedName>
</protein>
<dbReference type="InterPro" id="IPR013149">
    <property type="entry name" value="ADH-like_C"/>
</dbReference>
<dbReference type="InterPro" id="IPR013154">
    <property type="entry name" value="ADH-like_N"/>
</dbReference>
<comment type="similarity">
    <text evidence="6">Belongs to the zinc-containing alcohol dehydrogenase family.</text>
</comment>
<keyword evidence="5" id="KW-0119">Carbohydrate metabolism</keyword>
<gene>
    <name evidence="9" type="ORF">DFR86_02930</name>
</gene>
<sequence length="332" mass="36815">MKAAVFKEIGKPLVIEDVKDPQINQGEILLKVLATGLCHGDLHIIFGDWQTDIDVRTPMILGHEIVGEVMNDGKKVKKGDIVLVYNAFGCNKCKYCKKGYPQYCENVKILGVQENGGFAEYVKVSSEENLVKAHGNPIELAPLADAGLTAYSSVKDIEEGSNVALLGTGAVSMIALQILKSKNVRTTVVGRNYFKLSKMLELGADKAIIVKNSYSDDLSSKIGREKFDYIIDYVGSNDTLKDVLWMLDRMGELRIVGEFGGEFTVPEQLMVLRGLGIRGFLYGTKKDLEELLNIFYEKKIKTLAVPYKLYEINNAINDLLSERIIGRAVIIP</sequence>
<dbReference type="Proteomes" id="UP000248410">
    <property type="component" value="Chromosome"/>
</dbReference>
<proteinExistence type="inferred from homology"/>